<dbReference type="GO" id="GO:0003677">
    <property type="term" value="F:DNA binding"/>
    <property type="evidence" value="ECO:0007669"/>
    <property type="project" value="UniProtKB-KW"/>
</dbReference>
<feature type="domain" description="Type I restriction modification DNA specificity" evidence="5">
    <location>
        <begin position="5"/>
        <end position="174"/>
    </location>
</feature>
<evidence type="ECO:0000256" key="3">
    <source>
        <dbReference type="ARBA" id="ARBA00023125"/>
    </source>
</evidence>
<sequence length="393" mass="43600">MSLVFKELGELVDFKGGGTPSRNVEEYWGNSIPWATVKDLNEGITLTETQEFISELGLKNSASNLIAKGTIIIPTRMALGKVVISEIDVAINQDLKAVFVKDKETLDVKYLLRFLESNKENIASMGKGATVKGITLDQLKAIKIPLQPLAEQRRIAAILDKADELRQKRQQVIEKLDQLLQATFIDMFGDPVSNPKGWDVYKLKSLTSKIGSGSTPKGGDSSYKNDGISLIRSLNIYDGEFSYKNLAFIDQEQANKLKNVILQPNDVLLNITGASVARCCIVPKEVLPARVNQHVSILRIKENAIPEFLEALLISKPMKLHLLKISGAGATREALTKLQLQELEIIVPPLEIQNEFLLKLKIIKSLININLKQLNELDNLFISIQNQAFSGTL</sequence>
<dbReference type="InterPro" id="IPR052021">
    <property type="entry name" value="Type-I_RS_S_subunit"/>
</dbReference>
<keyword evidence="4" id="KW-0175">Coiled coil</keyword>
<dbReference type="InterPro" id="IPR044946">
    <property type="entry name" value="Restrct_endonuc_typeI_TRD_sf"/>
</dbReference>
<dbReference type="PANTHER" id="PTHR30408">
    <property type="entry name" value="TYPE-1 RESTRICTION ENZYME ECOKI SPECIFICITY PROTEIN"/>
    <property type="match status" value="1"/>
</dbReference>
<name>A0A836M440_ACIBA</name>
<dbReference type="CDD" id="cd17285">
    <property type="entry name" value="RMtype1_S_Csp16704I_TRD2-CR2_like"/>
    <property type="match status" value="1"/>
</dbReference>
<organism evidence="6 7">
    <name type="scientific">Acinetobacter baumannii 1499986</name>
    <dbReference type="NCBI Taxonomy" id="1310673"/>
    <lineage>
        <taxon>Bacteria</taxon>
        <taxon>Pseudomonadati</taxon>
        <taxon>Pseudomonadota</taxon>
        <taxon>Gammaproteobacteria</taxon>
        <taxon>Moraxellales</taxon>
        <taxon>Moraxellaceae</taxon>
        <taxon>Acinetobacter</taxon>
        <taxon>Acinetobacter calcoaceticus/baumannii complex</taxon>
    </lineage>
</organism>
<dbReference type="AlphaFoldDB" id="A0A836M440"/>
<evidence type="ECO:0000259" key="5">
    <source>
        <dbReference type="Pfam" id="PF01420"/>
    </source>
</evidence>
<keyword evidence="3" id="KW-0238">DNA-binding</keyword>
<comment type="caution">
    <text evidence="6">The sequence shown here is derived from an EMBL/GenBank/DDBJ whole genome shotgun (WGS) entry which is preliminary data.</text>
</comment>
<dbReference type="Proteomes" id="UP000027309">
    <property type="component" value="Unassembled WGS sequence"/>
</dbReference>
<evidence type="ECO:0000313" key="7">
    <source>
        <dbReference type="Proteomes" id="UP000027309"/>
    </source>
</evidence>
<dbReference type="SUPFAM" id="SSF116734">
    <property type="entry name" value="DNA methylase specificity domain"/>
    <property type="match status" value="2"/>
</dbReference>
<dbReference type="InterPro" id="IPR000055">
    <property type="entry name" value="Restrct_endonuc_typeI_TRD"/>
</dbReference>
<dbReference type="Gene3D" id="3.90.220.20">
    <property type="entry name" value="DNA methylase specificity domains"/>
    <property type="match status" value="2"/>
</dbReference>
<evidence type="ECO:0000256" key="2">
    <source>
        <dbReference type="ARBA" id="ARBA00022747"/>
    </source>
</evidence>
<evidence type="ECO:0000256" key="4">
    <source>
        <dbReference type="SAM" id="Coils"/>
    </source>
</evidence>
<dbReference type="Pfam" id="PF01420">
    <property type="entry name" value="Methylase_S"/>
    <property type="match status" value="2"/>
</dbReference>
<evidence type="ECO:0000313" key="6">
    <source>
        <dbReference type="EMBL" id="KCY03397.1"/>
    </source>
</evidence>
<protein>
    <submittedName>
        <fullName evidence="6">Type I restriction modification DNA specificity domain protein</fullName>
    </submittedName>
</protein>
<feature type="coiled-coil region" evidence="4">
    <location>
        <begin position="155"/>
        <end position="182"/>
    </location>
</feature>
<gene>
    <name evidence="6" type="ORF">J572_0322</name>
</gene>
<dbReference type="PANTHER" id="PTHR30408:SF12">
    <property type="entry name" value="TYPE I RESTRICTION ENZYME MJAVIII SPECIFICITY SUBUNIT"/>
    <property type="match status" value="1"/>
</dbReference>
<proteinExistence type="inferred from homology"/>
<evidence type="ECO:0000256" key="1">
    <source>
        <dbReference type="ARBA" id="ARBA00010923"/>
    </source>
</evidence>
<comment type="similarity">
    <text evidence="1">Belongs to the type-I restriction system S methylase family.</text>
</comment>
<feature type="domain" description="Type I restriction modification DNA specificity" evidence="5">
    <location>
        <begin position="195"/>
        <end position="377"/>
    </location>
</feature>
<dbReference type="RefSeq" id="WP_031959831.1">
    <property type="nucleotide sequence ID" value="NZ_JMOA01000002.1"/>
</dbReference>
<accession>A0A836M440</accession>
<dbReference type="GO" id="GO:0009307">
    <property type="term" value="P:DNA restriction-modification system"/>
    <property type="evidence" value="ECO:0007669"/>
    <property type="project" value="UniProtKB-KW"/>
</dbReference>
<keyword evidence="2" id="KW-0680">Restriction system</keyword>
<dbReference type="EMBL" id="JMOA01000002">
    <property type="protein sequence ID" value="KCY03397.1"/>
    <property type="molecule type" value="Genomic_DNA"/>
</dbReference>
<dbReference type="CDD" id="cd17256">
    <property type="entry name" value="RMtype1_S_EcoJA65PI-TRD1-CR1_like"/>
    <property type="match status" value="1"/>
</dbReference>
<reference evidence="6 7" key="1">
    <citation type="submission" date="2014-04" db="EMBL/GenBank/DDBJ databases">
        <title>Comparative genomics and transcriptomics to identify genetic mechanisms underlying the emergence of carbapenem resistant Acinetobacter baumannii (CRAb).</title>
        <authorList>
            <person name="Harris A.D."/>
            <person name="Johnson K.J."/>
            <person name="George J."/>
            <person name="Nadendla S."/>
            <person name="Daugherty S.C."/>
            <person name="Parankush S."/>
            <person name="Sadzewicz L."/>
            <person name="Tallon L."/>
            <person name="Sengamalay N."/>
            <person name="Hazen T.H."/>
            <person name="Rasko D.A."/>
        </authorList>
    </citation>
    <scope>NUCLEOTIDE SEQUENCE [LARGE SCALE GENOMIC DNA]</scope>
    <source>
        <strain evidence="6 7">1499986</strain>
    </source>
</reference>